<gene>
    <name evidence="9" type="ORF">BJ972_001541</name>
    <name evidence="11" type="ORF">ESP50_15595</name>
    <name evidence="10" type="ORF">ESP50_16190</name>
</gene>
<dbReference type="PANTHER" id="PTHR14969:SF62">
    <property type="entry name" value="DECAPRENYLPHOSPHORYL-5-PHOSPHORIBOSE PHOSPHATASE RV3807C-RELATED"/>
    <property type="match status" value="1"/>
</dbReference>
<reference evidence="10 12" key="1">
    <citation type="submission" date="2019-01" db="EMBL/GenBank/DDBJ databases">
        <title>Agromyces.</title>
        <authorList>
            <person name="Li J."/>
        </authorList>
    </citation>
    <scope>NUCLEOTIDE SEQUENCE [LARGE SCALE GENOMIC DNA]</scope>
    <source>
        <strain evidence="10 12">DSM 23870</strain>
    </source>
</reference>
<keyword evidence="2" id="KW-1003">Cell membrane</keyword>
<accession>A0A4V1R1Y2</accession>
<dbReference type="InterPro" id="IPR000326">
    <property type="entry name" value="PAP2/HPO"/>
</dbReference>
<name>A0A4V1R1Y2_9MICO</name>
<dbReference type="EMBL" id="JACCBI010000001">
    <property type="protein sequence ID" value="NYD67022.1"/>
    <property type="molecule type" value="Genomic_DNA"/>
</dbReference>
<protein>
    <submittedName>
        <fullName evidence="10">Phosphatase PAP2 family protein</fullName>
    </submittedName>
    <submittedName>
        <fullName evidence="9">Undecaprenyl-diphosphatase</fullName>
        <ecNumber evidence="9">3.6.1.27</ecNumber>
    </submittedName>
</protein>
<evidence type="ECO:0000313" key="9">
    <source>
        <dbReference type="EMBL" id="NYD67022.1"/>
    </source>
</evidence>
<evidence type="ECO:0000256" key="7">
    <source>
        <dbReference type="SAM" id="Phobius"/>
    </source>
</evidence>
<dbReference type="CDD" id="cd03392">
    <property type="entry name" value="PAP2_like_2"/>
    <property type="match status" value="1"/>
</dbReference>
<feature type="transmembrane region" description="Helical" evidence="7">
    <location>
        <begin position="181"/>
        <end position="203"/>
    </location>
</feature>
<dbReference type="SUPFAM" id="SSF48317">
    <property type="entry name" value="Acid phosphatase/Vanadium-dependent haloperoxidase"/>
    <property type="match status" value="1"/>
</dbReference>
<dbReference type="GO" id="GO:0005886">
    <property type="term" value="C:plasma membrane"/>
    <property type="evidence" value="ECO:0007669"/>
    <property type="project" value="UniProtKB-SubCell"/>
</dbReference>
<dbReference type="OrthoDB" id="5289372at2"/>
<evidence type="ECO:0000313" key="12">
    <source>
        <dbReference type="Proteomes" id="UP000292686"/>
    </source>
</evidence>
<evidence type="ECO:0000256" key="2">
    <source>
        <dbReference type="ARBA" id="ARBA00022475"/>
    </source>
</evidence>
<evidence type="ECO:0000313" key="10">
    <source>
        <dbReference type="EMBL" id="RXZ85246.1"/>
    </source>
</evidence>
<feature type="transmembrane region" description="Helical" evidence="7">
    <location>
        <begin position="98"/>
        <end position="114"/>
    </location>
</feature>
<evidence type="ECO:0000259" key="8">
    <source>
        <dbReference type="SMART" id="SM00014"/>
    </source>
</evidence>
<dbReference type="Gene3D" id="1.20.144.10">
    <property type="entry name" value="Phosphatidic acid phosphatase type 2/haloperoxidase"/>
    <property type="match status" value="2"/>
</dbReference>
<dbReference type="SMART" id="SM00014">
    <property type="entry name" value="acidPPc"/>
    <property type="match status" value="1"/>
</dbReference>
<evidence type="ECO:0000256" key="6">
    <source>
        <dbReference type="ARBA" id="ARBA00023136"/>
    </source>
</evidence>
<dbReference type="InterPro" id="IPR036938">
    <property type="entry name" value="PAP2/HPO_sf"/>
</dbReference>
<evidence type="ECO:0000256" key="4">
    <source>
        <dbReference type="ARBA" id="ARBA00022801"/>
    </source>
</evidence>
<organism evidence="10 12">
    <name type="scientific">Agromyces atrinae</name>
    <dbReference type="NCBI Taxonomy" id="592376"/>
    <lineage>
        <taxon>Bacteria</taxon>
        <taxon>Bacillati</taxon>
        <taxon>Actinomycetota</taxon>
        <taxon>Actinomycetes</taxon>
        <taxon>Micrococcales</taxon>
        <taxon>Microbacteriaceae</taxon>
        <taxon>Agromyces</taxon>
    </lineage>
</organism>
<evidence type="ECO:0000256" key="5">
    <source>
        <dbReference type="ARBA" id="ARBA00022989"/>
    </source>
</evidence>
<dbReference type="EC" id="3.6.1.27" evidence="9"/>
<dbReference type="EMBL" id="SDPM01000010">
    <property type="protein sequence ID" value="RXZ85354.1"/>
    <property type="molecule type" value="Genomic_DNA"/>
</dbReference>
<dbReference type="Proteomes" id="UP000581087">
    <property type="component" value="Unassembled WGS sequence"/>
</dbReference>
<evidence type="ECO:0000313" key="11">
    <source>
        <dbReference type="EMBL" id="RXZ85354.1"/>
    </source>
</evidence>
<evidence type="ECO:0000313" key="13">
    <source>
        <dbReference type="Proteomes" id="UP000581087"/>
    </source>
</evidence>
<comment type="caution">
    <text evidence="10">The sequence shown here is derived from an EMBL/GenBank/DDBJ whole genome shotgun (WGS) entry which is preliminary data.</text>
</comment>
<keyword evidence="3 7" id="KW-0812">Transmembrane</keyword>
<dbReference type="Proteomes" id="UP000292686">
    <property type="component" value="Unassembled WGS sequence"/>
</dbReference>
<feature type="transmembrane region" description="Helical" evidence="7">
    <location>
        <begin position="16"/>
        <end position="37"/>
    </location>
</feature>
<feature type="transmembrane region" description="Helical" evidence="7">
    <location>
        <begin position="69"/>
        <end position="91"/>
    </location>
</feature>
<keyword evidence="5 7" id="KW-1133">Transmembrane helix</keyword>
<dbReference type="EMBL" id="SDPM01000011">
    <property type="protein sequence ID" value="RXZ85246.1"/>
    <property type="molecule type" value="Genomic_DNA"/>
</dbReference>
<keyword evidence="4 9" id="KW-0378">Hydrolase</keyword>
<feature type="transmembrane region" description="Helical" evidence="7">
    <location>
        <begin position="143"/>
        <end position="169"/>
    </location>
</feature>
<evidence type="ECO:0000256" key="3">
    <source>
        <dbReference type="ARBA" id="ARBA00022692"/>
    </source>
</evidence>
<dbReference type="AlphaFoldDB" id="A0A4V1R1Y2"/>
<dbReference type="PANTHER" id="PTHR14969">
    <property type="entry name" value="SPHINGOSINE-1-PHOSPHATE PHOSPHOHYDROLASE"/>
    <property type="match status" value="1"/>
</dbReference>
<dbReference type="RefSeq" id="WP_129176835.1">
    <property type="nucleotide sequence ID" value="NZ_JACCBI010000001.1"/>
</dbReference>
<proteinExistence type="predicted"/>
<dbReference type="Pfam" id="PF01569">
    <property type="entry name" value="PAP2"/>
    <property type="match status" value="1"/>
</dbReference>
<evidence type="ECO:0000256" key="1">
    <source>
        <dbReference type="ARBA" id="ARBA00004651"/>
    </source>
</evidence>
<keyword evidence="6 7" id="KW-0472">Membrane</keyword>
<dbReference type="GO" id="GO:0050380">
    <property type="term" value="F:undecaprenyl-diphosphatase activity"/>
    <property type="evidence" value="ECO:0007669"/>
    <property type="project" value="UniProtKB-EC"/>
</dbReference>
<keyword evidence="12" id="KW-1185">Reference proteome</keyword>
<sequence length="217" mass="23064">MTEPVSPAVRRLRRRVPLISGAAAIVLAALLGVLIGLRGGLVDIDEEWMQEILEVRGPIGETLALGMNYLGGGIIGVFVVPIGVAVILLLVKRPWASLFFVVASAASAGVVQILKHTFGRARPDEILVVSDFGSFPSGHTANAATIAVALGIIFPRVWVWIAGVAYTVLMLVSRTYLGAHWLTDTLGGVLVGAGVALVLWAPFANKLFDETHRHQTT</sequence>
<feature type="domain" description="Phosphatidic acid phosphatase type 2/haloperoxidase" evidence="8">
    <location>
        <begin position="97"/>
        <end position="200"/>
    </location>
</feature>
<reference evidence="9 13" key="2">
    <citation type="submission" date="2020-07" db="EMBL/GenBank/DDBJ databases">
        <title>Sequencing the genomes of 1000 actinobacteria strains.</title>
        <authorList>
            <person name="Klenk H.-P."/>
        </authorList>
    </citation>
    <scope>NUCLEOTIDE SEQUENCE [LARGE SCALE GENOMIC DNA]</scope>
    <source>
        <strain evidence="9 13">DSM 23870</strain>
    </source>
</reference>
<comment type="subcellular location">
    <subcellularLocation>
        <location evidence="1">Cell membrane</location>
        <topology evidence="1">Multi-pass membrane protein</topology>
    </subcellularLocation>
</comment>